<evidence type="ECO:0000313" key="3">
    <source>
        <dbReference type="EMBL" id="AIG62682.1"/>
    </source>
</evidence>
<keyword evidence="3" id="KW-0808">Transferase</keyword>
<gene>
    <name evidence="3" type="primary">mshA</name>
</gene>
<reference evidence="3" key="1">
    <citation type="journal article" date="2016" name="PLoS ONE">
        <title>Comparison of O-Antigen Gene Clusters of All O-Serogroups of Escherichia coli and Proposal for Adopting a New Nomenclature for O-Typing.</title>
        <authorList>
            <person name="DebRoy C."/>
            <person name="Fratamico P.M."/>
            <person name="Yan X."/>
            <person name="Baranzoni G."/>
            <person name="Liu Y."/>
            <person name="Needleman D.S."/>
            <person name="Tebbs R."/>
            <person name="O'Connell C.D."/>
            <person name="Allred A."/>
            <person name="Swimley M."/>
            <person name="Mwangi M."/>
            <person name="Kapur V."/>
            <person name="Raygoza Garay J.A."/>
            <person name="Roberts E.L."/>
            <person name="Katani R."/>
        </authorList>
    </citation>
    <scope>NUCLEOTIDE SEQUENCE</scope>
    <source>
        <strain evidence="3">P 7a</strain>
    </source>
</reference>
<dbReference type="GO" id="GO:0016757">
    <property type="term" value="F:glycosyltransferase activity"/>
    <property type="evidence" value="ECO:0007669"/>
    <property type="project" value="InterPro"/>
</dbReference>
<name>A0A0B4N3R6_ECOLX</name>
<dbReference type="InterPro" id="IPR028098">
    <property type="entry name" value="Glyco_trans_4-like_N"/>
</dbReference>
<accession>A0A0B4N3R6</accession>
<dbReference type="GO" id="GO:1901135">
    <property type="term" value="P:carbohydrate derivative metabolic process"/>
    <property type="evidence" value="ECO:0007669"/>
    <property type="project" value="UniProtKB-ARBA"/>
</dbReference>
<evidence type="ECO:0000259" key="1">
    <source>
        <dbReference type="Pfam" id="PF00534"/>
    </source>
</evidence>
<dbReference type="EMBL" id="KJ778793">
    <property type="protein sequence ID" value="AIG62682.1"/>
    <property type="molecule type" value="Genomic_DNA"/>
</dbReference>
<sequence length="387" mass="44027">MNILIVMPHFYPAANYGGPVISSFKTCKELAKLGHNVSVSTSNVNQNGKLDVKLNTRIKISDNFYVKYYNETIKNRFSLPLTLGVFRDIKNSDVVHIQYVFNYSTVVALLYSYILRKKTILSPRGCLGKWCLEHGSRLKIFWNKLLIKPLTKNTIWHATSKQECDDIINQFGDVKVIISPNGIDLEEYKDITPISKKEFISRYIPNYSRNDYNKLVVSLGRIQKKKGFDILIKSFTNLLNDFPESILVIAGPDEGEKENLFDLIAKNKMQDNIFIIDSIYGRDKLHFLNAADVFALPSHNENFGNVYLESLAAGTPILASKHTPWSIVEQFGCGQWVNNDEVSVTNALKLLFEGDAYHLHKNSLKCAQNYSWKNSAEIISNALDNLK</sequence>
<dbReference type="Pfam" id="PF00534">
    <property type="entry name" value="Glycos_transf_1"/>
    <property type="match status" value="1"/>
</dbReference>
<dbReference type="InterPro" id="IPR001296">
    <property type="entry name" value="Glyco_trans_1"/>
</dbReference>
<proteinExistence type="predicted"/>
<feature type="domain" description="Glycosyltransferase subfamily 4-like N-terminal" evidence="2">
    <location>
        <begin position="17"/>
        <end position="187"/>
    </location>
</feature>
<protein>
    <submittedName>
        <fullName evidence="3">D-inositol 3-phosphate glycosyltransferase</fullName>
    </submittedName>
</protein>
<organism evidence="3">
    <name type="scientific">Escherichia coli</name>
    <dbReference type="NCBI Taxonomy" id="562"/>
    <lineage>
        <taxon>Bacteria</taxon>
        <taxon>Pseudomonadati</taxon>
        <taxon>Pseudomonadota</taxon>
        <taxon>Gammaproteobacteria</taxon>
        <taxon>Enterobacterales</taxon>
        <taxon>Enterobacteriaceae</taxon>
        <taxon>Escherichia</taxon>
    </lineage>
</organism>
<dbReference type="Pfam" id="PF13439">
    <property type="entry name" value="Glyco_transf_4"/>
    <property type="match status" value="1"/>
</dbReference>
<dbReference type="Gene3D" id="3.40.50.2000">
    <property type="entry name" value="Glycogen Phosphorylase B"/>
    <property type="match status" value="2"/>
</dbReference>
<dbReference type="SUPFAM" id="SSF53756">
    <property type="entry name" value="UDP-Glycosyltransferase/glycogen phosphorylase"/>
    <property type="match status" value="1"/>
</dbReference>
<evidence type="ECO:0000259" key="2">
    <source>
        <dbReference type="Pfam" id="PF13439"/>
    </source>
</evidence>
<dbReference type="RefSeq" id="WP_021562290.1">
    <property type="nucleotide sequence ID" value="NZ_BFWJ01000010.1"/>
</dbReference>
<feature type="domain" description="Glycosyl transferase family 1" evidence="1">
    <location>
        <begin position="208"/>
        <end position="324"/>
    </location>
</feature>
<dbReference type="PANTHER" id="PTHR12526">
    <property type="entry name" value="GLYCOSYLTRANSFERASE"/>
    <property type="match status" value="1"/>
</dbReference>
<dbReference type="AlphaFoldDB" id="A0A0B4N3R6"/>